<name>A8MI67_ALKOO</name>
<protein>
    <recommendedName>
        <fullName evidence="1">Putative Se/S carrier protein-like domain-containing protein</fullName>
    </recommendedName>
</protein>
<dbReference type="InterPro" id="IPR021778">
    <property type="entry name" value="Se/S_carrier-like"/>
</dbReference>
<proteinExistence type="predicted"/>
<evidence type="ECO:0000259" key="1">
    <source>
        <dbReference type="Pfam" id="PF11823"/>
    </source>
</evidence>
<dbReference type="OrthoDB" id="3192849at2"/>
<keyword evidence="3" id="KW-1185">Reference proteome</keyword>
<dbReference type="Pfam" id="PF11823">
    <property type="entry name" value="Se_S_carrier"/>
    <property type="match status" value="1"/>
</dbReference>
<organism evidence="2 3">
    <name type="scientific">Alkaliphilus oremlandii (strain OhILAs)</name>
    <name type="common">Clostridium oremlandii (strain OhILAs)</name>
    <dbReference type="NCBI Taxonomy" id="350688"/>
    <lineage>
        <taxon>Bacteria</taxon>
        <taxon>Bacillati</taxon>
        <taxon>Bacillota</taxon>
        <taxon>Clostridia</taxon>
        <taxon>Peptostreptococcales</taxon>
        <taxon>Natronincolaceae</taxon>
        <taxon>Alkaliphilus</taxon>
    </lineage>
</organism>
<dbReference type="AlphaFoldDB" id="A8MI67"/>
<dbReference type="eggNOG" id="ENOG5033A63">
    <property type="taxonomic scope" value="Bacteria"/>
</dbReference>
<dbReference type="STRING" id="350688.Clos_1961"/>
<accession>A8MI67</accession>
<gene>
    <name evidence="2" type="ordered locus">Clos_1961</name>
</gene>
<dbReference type="RefSeq" id="WP_012159811.1">
    <property type="nucleotide sequence ID" value="NC_009922.1"/>
</dbReference>
<reference evidence="3" key="1">
    <citation type="submission" date="2007-10" db="EMBL/GenBank/DDBJ databases">
        <title>Complete genome of Alkaliphilus oremlandii OhILAs.</title>
        <authorList>
            <person name="Copeland A."/>
            <person name="Lucas S."/>
            <person name="Lapidus A."/>
            <person name="Barry K."/>
            <person name="Detter J.C."/>
            <person name="Glavina del Rio T."/>
            <person name="Hammon N."/>
            <person name="Israni S."/>
            <person name="Dalin E."/>
            <person name="Tice H."/>
            <person name="Pitluck S."/>
            <person name="Chain P."/>
            <person name="Malfatti S."/>
            <person name="Shin M."/>
            <person name="Vergez L."/>
            <person name="Schmutz J."/>
            <person name="Larimer F."/>
            <person name="Land M."/>
            <person name="Hauser L."/>
            <person name="Kyrpides N."/>
            <person name="Mikhailova N."/>
            <person name="Stolz J.F."/>
            <person name="Dawson A."/>
            <person name="Fisher E."/>
            <person name="Crable B."/>
            <person name="Perera E."/>
            <person name="Lisak J."/>
            <person name="Ranganathan M."/>
            <person name="Basu P."/>
            <person name="Richardson P."/>
        </authorList>
    </citation>
    <scope>NUCLEOTIDE SEQUENCE [LARGE SCALE GENOMIC DNA]</scope>
    <source>
        <strain evidence="3">OhILAs</strain>
    </source>
</reference>
<dbReference type="EMBL" id="CP000853">
    <property type="protein sequence ID" value="ABW19499.1"/>
    <property type="molecule type" value="Genomic_DNA"/>
</dbReference>
<feature type="domain" description="Putative Se/S carrier protein-like" evidence="1">
    <location>
        <begin position="5"/>
        <end position="72"/>
    </location>
</feature>
<evidence type="ECO:0000313" key="3">
    <source>
        <dbReference type="Proteomes" id="UP000000269"/>
    </source>
</evidence>
<dbReference type="KEGG" id="aoe:Clos_1961"/>
<sequence length="89" mass="10375">MKDTYCVMTFHSTYHALQFEKLLKENHLNVRLIPVPRQISTSCGIAGEVSCEDQLVIVELCDENNLEYGAFHTIEKEVKQSWYRNLVKK</sequence>
<dbReference type="Proteomes" id="UP000000269">
    <property type="component" value="Chromosome"/>
</dbReference>
<evidence type="ECO:0000313" key="2">
    <source>
        <dbReference type="EMBL" id="ABW19499.1"/>
    </source>
</evidence>
<dbReference type="HOGENOM" id="CLU_167443_2_3_9"/>